<dbReference type="NCBIfam" id="TIGR00135">
    <property type="entry name" value="gatC"/>
    <property type="match status" value="1"/>
</dbReference>
<dbReference type="InterPro" id="IPR003837">
    <property type="entry name" value="GatC"/>
</dbReference>
<dbReference type="OrthoDB" id="9813938at2"/>
<dbReference type="EMBL" id="ABZS01000075">
    <property type="protein sequence ID" value="EEP60600.1"/>
    <property type="molecule type" value="Genomic_DNA"/>
</dbReference>
<dbReference type="GO" id="GO:0016874">
    <property type="term" value="F:ligase activity"/>
    <property type="evidence" value="ECO:0007669"/>
    <property type="project" value="UniProtKB-KW"/>
</dbReference>
<dbReference type="Proteomes" id="UP000005540">
    <property type="component" value="Unassembled WGS sequence"/>
</dbReference>
<dbReference type="SUPFAM" id="SSF141000">
    <property type="entry name" value="Glu-tRNAGln amidotransferase C subunit"/>
    <property type="match status" value="1"/>
</dbReference>
<dbReference type="InterPro" id="IPR036113">
    <property type="entry name" value="Asp/Glu-ADT_sf_sub_c"/>
</dbReference>
<proteinExistence type="predicted"/>
<keyword evidence="3" id="KW-0808">Transferase</keyword>
<accession>C4FK06</accession>
<evidence type="ECO:0000313" key="4">
    <source>
        <dbReference type="Proteomes" id="UP000005540"/>
    </source>
</evidence>
<dbReference type="GO" id="GO:0016740">
    <property type="term" value="F:transferase activity"/>
    <property type="evidence" value="ECO:0007669"/>
    <property type="project" value="UniProtKB-KW"/>
</dbReference>
<gene>
    <name evidence="3" type="primary">gatC</name>
    <name evidence="3" type="ORF">SULYE_0906</name>
</gene>
<dbReference type="Pfam" id="PF02686">
    <property type="entry name" value="GatC"/>
    <property type="match status" value="1"/>
</dbReference>
<feature type="non-terminal residue" evidence="3">
    <location>
        <position position="86"/>
    </location>
</feature>
<dbReference type="RefSeq" id="WP_007546839.1">
    <property type="nucleotide sequence ID" value="NZ_ABZS01000075.1"/>
</dbReference>
<dbReference type="AlphaFoldDB" id="C4FK06"/>
<protein>
    <recommendedName>
        <fullName evidence="1">Glutamyl-tRNA(Gln) amidotransferase subunit C</fullName>
    </recommendedName>
</protein>
<dbReference type="GO" id="GO:0006450">
    <property type="term" value="P:regulation of translational fidelity"/>
    <property type="evidence" value="ECO:0007669"/>
    <property type="project" value="InterPro"/>
</dbReference>
<organism evidence="3 4">
    <name type="scientific">Sulfurihydrogenibium yellowstonense SS-5</name>
    <dbReference type="NCBI Taxonomy" id="432331"/>
    <lineage>
        <taxon>Bacteria</taxon>
        <taxon>Pseudomonadati</taxon>
        <taxon>Aquificota</taxon>
        <taxon>Aquificia</taxon>
        <taxon>Aquificales</taxon>
        <taxon>Hydrogenothermaceae</taxon>
        <taxon>Sulfurihydrogenibium</taxon>
    </lineage>
</organism>
<feature type="region of interest" description="Disordered" evidence="2">
    <location>
        <begin position="63"/>
        <end position="86"/>
    </location>
</feature>
<evidence type="ECO:0000256" key="2">
    <source>
        <dbReference type="SAM" id="MobiDB-lite"/>
    </source>
</evidence>
<name>C4FK06_9AQUI</name>
<evidence type="ECO:0000256" key="1">
    <source>
        <dbReference type="ARBA" id="ARBA00014426"/>
    </source>
</evidence>
<dbReference type="Gene3D" id="1.10.20.60">
    <property type="entry name" value="Glu-tRNAGln amidotransferase C subunit, N-terminal domain"/>
    <property type="match status" value="1"/>
</dbReference>
<sequence>MTNQIGKELIEKVAKLSNLKLKEEEIELFSNQFKDILSFIDKLNEVDVKDTLPFYELQIEEKSEREDIPTGSITNEEALKNATQAE</sequence>
<feature type="compositionally biased region" description="Polar residues" evidence="2">
    <location>
        <begin position="71"/>
        <end position="86"/>
    </location>
</feature>
<reference evidence="3 4" key="1">
    <citation type="submission" date="2009-04" db="EMBL/GenBank/DDBJ databases">
        <authorList>
            <person name="Reysenbach A.-L."/>
            <person name="Heidelberg J.F."/>
            <person name="Nelson W.C."/>
        </authorList>
    </citation>
    <scope>NUCLEOTIDE SEQUENCE [LARGE SCALE GENOMIC DNA]</scope>
    <source>
        <strain evidence="3 4">SS-5</strain>
    </source>
</reference>
<evidence type="ECO:0000313" key="3">
    <source>
        <dbReference type="EMBL" id="EEP60600.1"/>
    </source>
</evidence>
<keyword evidence="4" id="KW-1185">Reference proteome</keyword>
<comment type="caution">
    <text evidence="3">The sequence shown here is derived from an EMBL/GenBank/DDBJ whole genome shotgun (WGS) entry which is preliminary data.</text>
</comment>
<keyword evidence="3" id="KW-0436">Ligase</keyword>